<proteinExistence type="predicted"/>
<dbReference type="EMBL" id="CAJNDS010000619">
    <property type="protein sequence ID" value="CAE7223242.1"/>
    <property type="molecule type" value="Genomic_DNA"/>
</dbReference>
<dbReference type="AlphaFoldDB" id="A0A812K6A9"/>
<reference evidence="1" key="1">
    <citation type="submission" date="2021-02" db="EMBL/GenBank/DDBJ databases">
        <authorList>
            <person name="Dougan E. K."/>
            <person name="Rhodes N."/>
            <person name="Thang M."/>
            <person name="Chan C."/>
        </authorList>
    </citation>
    <scope>NUCLEOTIDE SEQUENCE</scope>
</reference>
<accession>A0A812K6A9</accession>
<evidence type="ECO:0000313" key="2">
    <source>
        <dbReference type="Proteomes" id="UP000604046"/>
    </source>
</evidence>
<comment type="caution">
    <text evidence="1">The sequence shown here is derived from an EMBL/GenBank/DDBJ whole genome shotgun (WGS) entry which is preliminary data.</text>
</comment>
<sequence length="117" mass="13315">MAKIEEMITNAMEAARQRATQEMGQRVALPQGQNAHANIEEMIRIAKKAARQRAMQEHGQLEARPQGQDAYWEDPCTESWNFDQHGHGHGQAHYPDCQVLHLQWRQGWIQAGAGQNC</sequence>
<evidence type="ECO:0000313" key="1">
    <source>
        <dbReference type="EMBL" id="CAE7223242.1"/>
    </source>
</evidence>
<name>A0A812K6A9_9DINO</name>
<dbReference type="Proteomes" id="UP000604046">
    <property type="component" value="Unassembled WGS sequence"/>
</dbReference>
<keyword evidence="2" id="KW-1185">Reference proteome</keyword>
<gene>
    <name evidence="1" type="ORF">SNAT2548_LOCUS8396</name>
</gene>
<organism evidence="1 2">
    <name type="scientific">Symbiodinium natans</name>
    <dbReference type="NCBI Taxonomy" id="878477"/>
    <lineage>
        <taxon>Eukaryota</taxon>
        <taxon>Sar</taxon>
        <taxon>Alveolata</taxon>
        <taxon>Dinophyceae</taxon>
        <taxon>Suessiales</taxon>
        <taxon>Symbiodiniaceae</taxon>
        <taxon>Symbiodinium</taxon>
    </lineage>
</organism>
<protein>
    <submittedName>
        <fullName evidence="1">Uncharacterized protein</fullName>
    </submittedName>
</protein>